<name>A0A023Q154_9GAMM</name>
<dbReference type="EMBL" id="JWIC01000007">
    <property type="protein sequence ID" value="KID56051.1"/>
    <property type="molecule type" value="Genomic_DNA"/>
</dbReference>
<dbReference type="AlphaFoldDB" id="A0A023Q154"/>
<dbReference type="InterPro" id="IPR008312">
    <property type="entry name" value="T6SS_TssB1"/>
</dbReference>
<sequence>MTDTFQKEIPRARINIALELDTDGATQKSELPMKVLVVGDYSNGQNDADLAERERISIDKNNLEQVLKDISPKAQFQVRNRIAGDGDISVNLKFDEFKSFDPEQVAAQVPELNKMMSMRNLLRDLKSNLLDNSSLRKELERILQSKPELDELKAKLDELAPLASEQDKQPKQPQE</sequence>
<dbReference type="KEGG" id="plz:S4054249_24110"/>
<evidence type="ECO:0000313" key="3">
    <source>
        <dbReference type="EMBL" id="KID56051.1"/>
    </source>
</evidence>
<gene>
    <name evidence="3" type="ORF">JF50_17255</name>
</gene>
<reference evidence="2" key="1">
    <citation type="journal article" date="2014" name="Science">
        <title>Marine tubeworm metamorphosis induced by arrays of bacterial phage tail-like structures.</title>
        <authorList>
            <person name="Shikuma N.J."/>
            <person name="Pilhofer M."/>
            <person name="Weiss G.L."/>
            <person name="Hadfield M.G."/>
            <person name="Jensen G.J."/>
            <person name="Newman D.K."/>
        </authorList>
    </citation>
    <scope>NUCLEOTIDE SEQUENCE</scope>
    <source>
        <strain evidence="2">HI1</strain>
    </source>
</reference>
<feature type="compositionally biased region" description="Basic and acidic residues" evidence="1">
    <location>
        <begin position="165"/>
        <end position="175"/>
    </location>
</feature>
<dbReference type="EMBL" id="KF724688">
    <property type="protein sequence ID" value="AHX39921.1"/>
    <property type="molecule type" value="Genomic_DNA"/>
</dbReference>
<dbReference type="Pfam" id="PF05591">
    <property type="entry name" value="T6SS_VipA"/>
    <property type="match status" value="1"/>
</dbReference>
<feature type="region of interest" description="Disordered" evidence="1">
    <location>
        <begin position="155"/>
        <end position="175"/>
    </location>
</feature>
<evidence type="ECO:0000256" key="1">
    <source>
        <dbReference type="SAM" id="MobiDB-lite"/>
    </source>
</evidence>
<dbReference type="PANTHER" id="PTHR35850:SF2">
    <property type="entry name" value="TYPE VI SECRETION SYSTEM CONTRACTILE SHEATH SMALL SUBUNIT"/>
    <property type="match status" value="1"/>
</dbReference>
<dbReference type="NCBIfam" id="TIGR03358">
    <property type="entry name" value="VI_chp_5"/>
    <property type="match status" value="1"/>
</dbReference>
<reference evidence="3 4" key="2">
    <citation type="submission" date="2014-12" db="EMBL/GenBank/DDBJ databases">
        <title>Draft Genome Sequence of Pseudoalteromonas luteoviolacea HI1.</title>
        <authorList>
            <person name="Asahina A.Y."/>
            <person name="Hadfield M.G."/>
        </authorList>
    </citation>
    <scope>NUCLEOTIDE SEQUENCE [LARGE SCALE GENOMIC DNA]</scope>
    <source>
        <strain evidence="3 4">HI1</strain>
    </source>
</reference>
<proteinExistence type="predicted"/>
<dbReference type="PANTHER" id="PTHR35850">
    <property type="entry name" value="CYTOPLASMIC PROTEIN-RELATED"/>
    <property type="match status" value="1"/>
</dbReference>
<dbReference type="RefSeq" id="WP_039610623.1">
    <property type="nucleotide sequence ID" value="NZ_CP015412.1"/>
</dbReference>
<evidence type="ECO:0000313" key="4">
    <source>
        <dbReference type="Proteomes" id="UP000031327"/>
    </source>
</evidence>
<protein>
    <submittedName>
        <fullName evidence="2">ImpB</fullName>
    </submittedName>
    <submittedName>
        <fullName evidence="3">Type VI secretion protein</fullName>
    </submittedName>
</protein>
<dbReference type="Proteomes" id="UP000031327">
    <property type="component" value="Unassembled WGS sequence"/>
</dbReference>
<evidence type="ECO:0000313" key="2">
    <source>
        <dbReference type="EMBL" id="AHX39921.1"/>
    </source>
</evidence>
<accession>A0A023Q154</accession>
<organism evidence="2">
    <name type="scientific">Pseudoalteromonas luteoviolacea</name>
    <dbReference type="NCBI Taxonomy" id="43657"/>
    <lineage>
        <taxon>Bacteria</taxon>
        <taxon>Pseudomonadati</taxon>
        <taxon>Pseudomonadota</taxon>
        <taxon>Gammaproteobacteria</taxon>
        <taxon>Alteromonadales</taxon>
        <taxon>Pseudoalteromonadaceae</taxon>
        <taxon>Pseudoalteromonas</taxon>
    </lineage>
</organism>
<dbReference type="OrthoDB" id="9789942at2"/>